<comment type="similarity">
    <text evidence="1">Belongs to the LytR/CpsA/Psr (LCP) family.</text>
</comment>
<sequence>MRKAPPRYSRTPRKGRLRWHVALASVLGIVLFFGTSFGLAWWRLQGNVAVTSIDKLIDNRPSASTSPPPLDPNAGHPINLLVIGSDVRHGDFADKSIEGMRGDVTMLIHVSAKRDRVDVVSIPRDLRINIPSCNLHDGTKTGAAKDRKFNEAFARGGAKGNVSEAAACTIKTVESLTGVYIDDYVVVDFQGFQTMVDALGGVPLYFPKDVDDRRADLHIKAGCRLLDGHDALAAARSRYAQGDGSDLSRIERQQRLVGAIIREALKLNLLTNLPSLYSFLDAATKSLSAGPQIGSLTTMAGLAYSIRNIDPASVTFLTTPVRWAGDQIYIGADAQRVWDNIKADRPLNYDPDAETPSESPSESASPSPTATKATPSPSASTEPGKTAEQDDEFPTCTRENAQPNE</sequence>
<feature type="domain" description="Cell envelope-related transcriptional attenuator" evidence="4">
    <location>
        <begin position="101"/>
        <end position="264"/>
    </location>
</feature>
<reference evidence="6" key="1">
    <citation type="submission" date="2016-12" db="EMBL/GenBank/DDBJ databases">
        <authorList>
            <person name="Meng X."/>
        </authorList>
    </citation>
    <scope>NUCLEOTIDE SEQUENCE [LARGE SCALE GENOMIC DNA]</scope>
    <source>
        <strain evidence="6">DSM 19116</strain>
    </source>
</reference>
<dbReference type="PANTHER" id="PTHR33392">
    <property type="entry name" value="POLYISOPRENYL-TEICHOIC ACID--PEPTIDOGLYCAN TEICHOIC ACID TRANSFERASE TAGU"/>
    <property type="match status" value="1"/>
</dbReference>
<evidence type="ECO:0000313" key="5">
    <source>
        <dbReference type="EMBL" id="OKL54974.1"/>
    </source>
</evidence>
<accession>A0A1Q5Q576</accession>
<evidence type="ECO:0000259" key="4">
    <source>
        <dbReference type="Pfam" id="PF03816"/>
    </source>
</evidence>
<dbReference type="InterPro" id="IPR004474">
    <property type="entry name" value="LytR_CpsA_psr"/>
</dbReference>
<organism evidence="5 6">
    <name type="scientific">Bowdeniella nasicola</name>
    <dbReference type="NCBI Taxonomy" id="208480"/>
    <lineage>
        <taxon>Bacteria</taxon>
        <taxon>Bacillati</taxon>
        <taxon>Actinomycetota</taxon>
        <taxon>Actinomycetes</taxon>
        <taxon>Actinomycetales</taxon>
        <taxon>Actinomycetaceae</taxon>
        <taxon>Bowdeniella</taxon>
    </lineage>
</organism>
<evidence type="ECO:0000256" key="2">
    <source>
        <dbReference type="SAM" id="MobiDB-lite"/>
    </source>
</evidence>
<keyword evidence="3" id="KW-0812">Transmembrane</keyword>
<name>A0A1Q5Q576_9ACTO</name>
<feature type="compositionally biased region" description="Low complexity" evidence="2">
    <location>
        <begin position="354"/>
        <end position="383"/>
    </location>
</feature>
<dbReference type="InterPro" id="IPR050922">
    <property type="entry name" value="LytR/CpsA/Psr_CW_biosynth"/>
</dbReference>
<comment type="caution">
    <text evidence="5">The sequence shown here is derived from an EMBL/GenBank/DDBJ whole genome shotgun (WGS) entry which is preliminary data.</text>
</comment>
<dbReference type="PANTHER" id="PTHR33392:SF6">
    <property type="entry name" value="POLYISOPRENYL-TEICHOIC ACID--PEPTIDOGLYCAN TEICHOIC ACID TRANSFERASE TAGU"/>
    <property type="match status" value="1"/>
</dbReference>
<proteinExistence type="inferred from homology"/>
<dbReference type="Proteomes" id="UP000185628">
    <property type="component" value="Unassembled WGS sequence"/>
</dbReference>
<feature type="transmembrane region" description="Helical" evidence="3">
    <location>
        <begin position="21"/>
        <end position="42"/>
    </location>
</feature>
<evidence type="ECO:0000256" key="1">
    <source>
        <dbReference type="ARBA" id="ARBA00006068"/>
    </source>
</evidence>
<evidence type="ECO:0000256" key="3">
    <source>
        <dbReference type="SAM" id="Phobius"/>
    </source>
</evidence>
<dbReference type="EMBL" id="MQVR01000004">
    <property type="protein sequence ID" value="OKL54974.1"/>
    <property type="molecule type" value="Genomic_DNA"/>
</dbReference>
<dbReference type="AlphaFoldDB" id="A0A1Q5Q576"/>
<evidence type="ECO:0000313" key="6">
    <source>
        <dbReference type="Proteomes" id="UP000185628"/>
    </source>
</evidence>
<protein>
    <recommendedName>
        <fullName evidence="4">Cell envelope-related transcriptional attenuator domain-containing protein</fullName>
    </recommendedName>
</protein>
<dbReference type="Pfam" id="PF03816">
    <property type="entry name" value="LytR_cpsA_psr"/>
    <property type="match status" value="1"/>
</dbReference>
<dbReference type="Gene3D" id="3.40.630.190">
    <property type="entry name" value="LCP protein"/>
    <property type="match status" value="1"/>
</dbReference>
<keyword evidence="3" id="KW-0472">Membrane</keyword>
<feature type="region of interest" description="Disordered" evidence="2">
    <location>
        <begin position="345"/>
        <end position="405"/>
    </location>
</feature>
<keyword evidence="3" id="KW-1133">Transmembrane helix</keyword>
<keyword evidence="6" id="KW-1185">Reference proteome</keyword>
<dbReference type="NCBIfam" id="TIGR00350">
    <property type="entry name" value="lytR_cpsA_psr"/>
    <property type="match status" value="1"/>
</dbReference>
<gene>
    <name evidence="5" type="ORF">BSZ39_01460</name>
</gene>